<dbReference type="Proteomes" id="UP000015103">
    <property type="component" value="Unassembled WGS sequence"/>
</dbReference>
<keyword evidence="2" id="KW-1185">Reference proteome</keyword>
<dbReference type="PANTHER" id="PTHR43372:SF4">
    <property type="entry name" value="FATTY-ACID AMIDE HYDROLASE 2"/>
    <property type="match status" value="1"/>
</dbReference>
<dbReference type="eggNOG" id="KOG1212">
    <property type="taxonomic scope" value="Eukaryota"/>
</dbReference>
<dbReference type="InterPro" id="IPR023631">
    <property type="entry name" value="Amidase_dom"/>
</dbReference>
<organism evidence="1 2">
    <name type="scientific">Rhodnius prolixus</name>
    <name type="common">Triatomid bug</name>
    <dbReference type="NCBI Taxonomy" id="13249"/>
    <lineage>
        <taxon>Eukaryota</taxon>
        <taxon>Metazoa</taxon>
        <taxon>Ecdysozoa</taxon>
        <taxon>Arthropoda</taxon>
        <taxon>Hexapoda</taxon>
        <taxon>Insecta</taxon>
        <taxon>Pterygota</taxon>
        <taxon>Neoptera</taxon>
        <taxon>Paraneoptera</taxon>
        <taxon>Hemiptera</taxon>
        <taxon>Heteroptera</taxon>
        <taxon>Panheteroptera</taxon>
        <taxon>Cimicomorpha</taxon>
        <taxon>Reduviidae</taxon>
        <taxon>Triatominae</taxon>
        <taxon>Rhodnius</taxon>
    </lineage>
</organism>
<proteinExistence type="predicted"/>
<dbReference type="EnsemblMetazoa" id="RPRC009164-RA">
    <property type="protein sequence ID" value="RPRC009164-PA"/>
    <property type="gene ID" value="RPRC009164"/>
</dbReference>
<dbReference type="Pfam" id="PF01425">
    <property type="entry name" value="Amidase"/>
    <property type="match status" value="1"/>
</dbReference>
<dbReference type="OMA" id="NITWEWI"/>
<dbReference type="EMBL" id="ACPB03016841">
    <property type="status" value="NOT_ANNOTATED_CDS"/>
    <property type="molecule type" value="Genomic_DNA"/>
</dbReference>
<dbReference type="VEuPathDB" id="VectorBase:RPRC009164"/>
<protein>
    <submittedName>
        <fullName evidence="1">Amidase domain-containing protein</fullName>
    </submittedName>
</protein>
<dbReference type="InterPro" id="IPR036928">
    <property type="entry name" value="AS_sf"/>
</dbReference>
<dbReference type="HOGENOM" id="CLU_009600_16_1_1"/>
<evidence type="ECO:0000313" key="2">
    <source>
        <dbReference type="Proteomes" id="UP000015103"/>
    </source>
</evidence>
<dbReference type="SUPFAM" id="SSF75304">
    <property type="entry name" value="Amidase signature (AS) enzymes"/>
    <property type="match status" value="1"/>
</dbReference>
<dbReference type="Gene3D" id="3.90.1300.10">
    <property type="entry name" value="Amidase signature (AS) domain"/>
    <property type="match status" value="1"/>
</dbReference>
<evidence type="ECO:0000313" key="1">
    <source>
        <dbReference type="EnsemblMetazoa" id="RPRC009164-PA"/>
    </source>
</evidence>
<dbReference type="GO" id="GO:0012505">
    <property type="term" value="C:endomembrane system"/>
    <property type="evidence" value="ECO:0007669"/>
    <property type="project" value="TreeGrafter"/>
</dbReference>
<reference evidence="1" key="1">
    <citation type="submission" date="2015-05" db="UniProtKB">
        <authorList>
            <consortium name="EnsemblMetazoa"/>
        </authorList>
    </citation>
    <scope>IDENTIFICATION</scope>
</reference>
<dbReference type="InterPro" id="IPR052739">
    <property type="entry name" value="FAAH2"/>
</dbReference>
<dbReference type="InParanoid" id="T1HYP4"/>
<dbReference type="AlphaFoldDB" id="T1HYP4"/>
<sequence>MSPYKLLSRIINQIARIIFKFLGYFAAVTTIFAPLAERKFTPTPSNELLKISAKQLSEKIRRREVRCVDVVGAYIDCIKELNPLINSVVQDRFEDAVKEAELVDRLVQDYEDLDRLAWEKPLLGVPLTVKETVAVKDMSNNSARSRVSSHVADQDAECVALLREAGAIPLAVTNTPELCLYLETYNPVHGRTNNPYDTRRTPAGSSGGEAALLGAGASLTSVGSDIAGSLRLPAMFCGVFSHKPTPGFISNQGHIPTSKDPLWDYYFTIGPLARYAEDLPLMLRTMIPSRNHPETLRLDEQVNLKNVKVFYMYGEGKESVLQDEPNFQLKKALKTAVDILNNKYGCFTSKVDLKCFRNSLAFARLILQVKGVENVFQKDDEHPDDYGILRMLEIFFKKITFQTNASISTLLYGPLQCLVQLAPKKMKENLEKHVEYTKNKVVELLGEDGVLIYPSFSCEAQYHYKMCGQMANISYCLIFNALGLPVTQCHIGYNREGLPVGVQVVAAPKMDRISLAVAQALSAVTGGWHPPEVA</sequence>
<dbReference type="PANTHER" id="PTHR43372">
    <property type="entry name" value="FATTY-ACID AMIDE HYDROLASE"/>
    <property type="match status" value="1"/>
</dbReference>
<dbReference type="STRING" id="13249.T1HYP4"/>
<name>T1HYP4_RHOPR</name>
<accession>T1HYP4</accession>